<evidence type="ECO:0000256" key="1">
    <source>
        <dbReference type="SAM" id="SignalP"/>
    </source>
</evidence>
<name>A0ABU7U195_9PROT</name>
<organism evidence="2 3">
    <name type="scientific">Sorlinia euscelidii</name>
    <dbReference type="NCBI Taxonomy" id="3081148"/>
    <lineage>
        <taxon>Bacteria</taxon>
        <taxon>Pseudomonadati</taxon>
        <taxon>Pseudomonadota</taxon>
        <taxon>Alphaproteobacteria</taxon>
        <taxon>Acetobacterales</taxon>
        <taxon>Acetobacteraceae</taxon>
        <taxon>Sorlinia</taxon>
    </lineage>
</organism>
<reference evidence="2 3" key="1">
    <citation type="submission" date="2023-10" db="EMBL/GenBank/DDBJ databases">
        <title>Sorlinia euscelidii gen. nov., sp. nov., an acetic acid bacteria isolated from the gut of Euscelidius variegatus emitter.</title>
        <authorList>
            <person name="Michoud G."/>
            <person name="Marasco R."/>
            <person name="Seferji K."/>
            <person name="Gonella E."/>
            <person name="Garuglieri E."/>
            <person name="Alma A."/>
            <person name="Mapelli F."/>
            <person name="Borin S."/>
            <person name="Daffonchio D."/>
            <person name="Crotti E."/>
        </authorList>
    </citation>
    <scope>NUCLEOTIDE SEQUENCE [LARGE SCALE GENOMIC DNA]</scope>
    <source>
        <strain evidence="2 3">EV16P</strain>
    </source>
</reference>
<keyword evidence="3" id="KW-1185">Reference proteome</keyword>
<evidence type="ECO:0000313" key="2">
    <source>
        <dbReference type="EMBL" id="MEE8658253.1"/>
    </source>
</evidence>
<accession>A0ABU7U195</accession>
<comment type="caution">
    <text evidence="2">The sequence shown here is derived from an EMBL/GenBank/DDBJ whole genome shotgun (WGS) entry which is preliminary data.</text>
</comment>
<protein>
    <submittedName>
        <fullName evidence="2">DUF5077 domain-containing protein</fullName>
    </submittedName>
</protein>
<dbReference type="EMBL" id="JAWJZY010000002">
    <property type="protein sequence ID" value="MEE8658253.1"/>
    <property type="molecule type" value="Genomic_DNA"/>
</dbReference>
<sequence>MLRKATSAMLLMASCAINAHATTPSGGWTLKETNITAKDYSLRIDVDPGEKYNLPGMAPSSVYWAQMVRFNEPEEWYKSRTGYLGLMRGDGVKRAIASIWGGLDAKAGAIPVVKCNEFGACVSINGPYDWKVGHNYRLRMEKSARTPSDAQGVWWEYTLADLTTGTVDILGELKTPLWGGLRNNNGVFLEYFQGPFDCATLRHARVTMGQIRGNYGEASALASSNGNAYGETDNCAKANILPGMTSADYGSASWDTQGTLTLLGDKFRGLHQWGKYENTAKKGMMFVKDVTATEPYIFEALHDGKYGPFPVEGQDNTDWKSIGAGYPIINDLRLRDQRIREWNERKNDDVKIGDYFIYHNPYNGDTEYFQIKSKDAWYYPTDKSDNDGWHYVGRLAKKSDVLWSHVPEHQRDTKNPVGKKGWVYKDASHGDYYILRNDGQYGEFPAATEDNQWWQYLGKAV</sequence>
<proteinExistence type="predicted"/>
<feature type="signal peptide" evidence="1">
    <location>
        <begin position="1"/>
        <end position="21"/>
    </location>
</feature>
<evidence type="ECO:0000313" key="3">
    <source>
        <dbReference type="Proteomes" id="UP001312908"/>
    </source>
</evidence>
<feature type="chain" id="PRO_5047535256" evidence="1">
    <location>
        <begin position="22"/>
        <end position="461"/>
    </location>
</feature>
<dbReference type="RefSeq" id="WP_394819204.1">
    <property type="nucleotide sequence ID" value="NZ_JAWJZY010000002.1"/>
</dbReference>
<dbReference type="Proteomes" id="UP001312908">
    <property type="component" value="Unassembled WGS sequence"/>
</dbReference>
<dbReference type="Gene3D" id="3.30.160.280">
    <property type="match status" value="3"/>
</dbReference>
<dbReference type="PROSITE" id="PS51257">
    <property type="entry name" value="PROKAR_LIPOPROTEIN"/>
    <property type="match status" value="1"/>
</dbReference>
<gene>
    <name evidence="2" type="ORF">DOFOFD_04430</name>
</gene>
<keyword evidence="1" id="KW-0732">Signal</keyword>